<feature type="compositionally biased region" description="Basic and acidic residues" evidence="1">
    <location>
        <begin position="85"/>
        <end position="96"/>
    </location>
</feature>
<feature type="compositionally biased region" description="Basic residues" evidence="1">
    <location>
        <begin position="443"/>
        <end position="467"/>
    </location>
</feature>
<dbReference type="Pfam" id="PF04146">
    <property type="entry name" value="YTH"/>
    <property type="match status" value="1"/>
</dbReference>
<evidence type="ECO:0000256" key="1">
    <source>
        <dbReference type="SAM" id="MobiDB-lite"/>
    </source>
</evidence>
<dbReference type="Gene3D" id="3.10.590.10">
    <property type="entry name" value="ph1033 like domains"/>
    <property type="match status" value="1"/>
</dbReference>
<accession>A0AAJ7DWJ3</accession>
<feature type="region of interest" description="Disordered" evidence="1">
    <location>
        <begin position="441"/>
        <end position="467"/>
    </location>
</feature>
<feature type="compositionally biased region" description="Polar residues" evidence="1">
    <location>
        <begin position="48"/>
        <end position="57"/>
    </location>
</feature>
<dbReference type="InterPro" id="IPR007275">
    <property type="entry name" value="YTH_domain"/>
</dbReference>
<feature type="region of interest" description="Disordered" evidence="1">
    <location>
        <begin position="1"/>
        <end position="105"/>
    </location>
</feature>
<dbReference type="GO" id="GO:0003729">
    <property type="term" value="F:mRNA binding"/>
    <property type="evidence" value="ECO:0007669"/>
    <property type="project" value="TreeGrafter"/>
</dbReference>
<dbReference type="PANTHER" id="PTHR12357:SF3">
    <property type="entry name" value="YTH DOMAIN-CONTAINING PROTEIN 1"/>
    <property type="match status" value="1"/>
</dbReference>
<dbReference type="PROSITE" id="PS50882">
    <property type="entry name" value="YTH"/>
    <property type="match status" value="1"/>
</dbReference>
<name>A0AAJ7DWJ3_9HYME</name>
<dbReference type="AlphaFoldDB" id="A0AAJ7DWJ3"/>
<sequence length="467" mass="52510">MDSNADADNLTLSCGENDMGDELKIGADETYDTRSEVSSSSSGSDSSQPTITSVSSKSSKEDPKRNHRSRGKRRQSRDSSSSSPEAKRARSKESSKSKGGTNTVSTAKSYDYATKLNYLFRDARFFIIKSNNAENVTLSKAKGVWSTLPQNEANLNQAYRESRNVLLIYSVKESGKFAGFARLSTESRRDGTSISWVLPPGLSAKALGGVFKVDWICRKELPFTSTLHLYNPWNNGKQVKIGRDGQEIEPRVAEELCRLFPEDEGIEMTPILRKSKEAAKHVVKPIARNHHESRTVITPRFIRTRGRGRRLFLTSRSRLASLARGGHLSSDHRNSRDHHRYSSWFNRGEYSKGYGASVLGVAAAAEAYVADYMRTMQHQLPPLPPYVASLPYDTLPPPPPPPPRYYEGLPLPPDYSVAAAAASSLEKRSYERSVDEFLWRTTSSRHGRHGEHRSSRDHHHHRYRERR</sequence>
<evidence type="ECO:0000313" key="3">
    <source>
        <dbReference type="Proteomes" id="UP000695007"/>
    </source>
</evidence>
<proteinExistence type="predicted"/>
<feature type="compositionally biased region" description="Basic residues" evidence="1">
    <location>
        <begin position="65"/>
        <end position="75"/>
    </location>
</feature>
<feature type="domain" description="YTH" evidence="2">
    <location>
        <begin position="123"/>
        <end position="260"/>
    </location>
</feature>
<evidence type="ECO:0000259" key="2">
    <source>
        <dbReference type="PROSITE" id="PS50882"/>
    </source>
</evidence>
<dbReference type="CTD" id="91746"/>
<feature type="compositionally biased region" description="Low complexity" evidence="1">
    <location>
        <begin position="36"/>
        <end position="47"/>
    </location>
</feature>
<keyword evidence="3" id="KW-1185">Reference proteome</keyword>
<dbReference type="PANTHER" id="PTHR12357">
    <property type="entry name" value="YTH YT521-B HOMOLOGY DOMAIN-CONTAINING"/>
    <property type="match status" value="1"/>
</dbReference>
<feature type="compositionally biased region" description="Basic and acidic residues" evidence="1">
    <location>
        <begin position="21"/>
        <end position="35"/>
    </location>
</feature>
<gene>
    <name evidence="4" type="primary">LOC105363120</name>
</gene>
<dbReference type="GO" id="GO:0000381">
    <property type="term" value="P:regulation of alternative mRNA splicing, via spliceosome"/>
    <property type="evidence" value="ECO:0007669"/>
    <property type="project" value="TreeGrafter"/>
</dbReference>
<dbReference type="GO" id="GO:0005654">
    <property type="term" value="C:nucleoplasm"/>
    <property type="evidence" value="ECO:0007669"/>
    <property type="project" value="TreeGrafter"/>
</dbReference>
<reference evidence="4" key="1">
    <citation type="submission" date="2025-08" db="UniProtKB">
        <authorList>
            <consortium name="RefSeq"/>
        </authorList>
    </citation>
    <scope>IDENTIFICATION</scope>
</reference>
<organism evidence="3 4">
    <name type="scientific">Ceratosolen solmsi marchali</name>
    <dbReference type="NCBI Taxonomy" id="326594"/>
    <lineage>
        <taxon>Eukaryota</taxon>
        <taxon>Metazoa</taxon>
        <taxon>Ecdysozoa</taxon>
        <taxon>Arthropoda</taxon>
        <taxon>Hexapoda</taxon>
        <taxon>Insecta</taxon>
        <taxon>Pterygota</taxon>
        <taxon>Neoptera</taxon>
        <taxon>Endopterygota</taxon>
        <taxon>Hymenoptera</taxon>
        <taxon>Apocrita</taxon>
        <taxon>Proctotrupomorpha</taxon>
        <taxon>Chalcidoidea</taxon>
        <taxon>Agaonidae</taxon>
        <taxon>Agaoninae</taxon>
        <taxon>Ceratosolen</taxon>
    </lineage>
</organism>
<dbReference type="GeneID" id="105363120"/>
<dbReference type="GO" id="GO:1990247">
    <property type="term" value="F:N6-methyladenosine-containing RNA reader activity"/>
    <property type="evidence" value="ECO:0007669"/>
    <property type="project" value="TreeGrafter"/>
</dbReference>
<dbReference type="InterPro" id="IPR045168">
    <property type="entry name" value="YTH_prot"/>
</dbReference>
<dbReference type="CDD" id="cd21134">
    <property type="entry name" value="YTH"/>
    <property type="match status" value="1"/>
</dbReference>
<protein>
    <submittedName>
        <fullName evidence="4">YTH domain-containing protein 1</fullName>
    </submittedName>
</protein>
<dbReference type="RefSeq" id="XP_011499020.1">
    <property type="nucleotide sequence ID" value="XM_011500718.1"/>
</dbReference>
<dbReference type="KEGG" id="csol:105363120"/>
<evidence type="ECO:0000313" key="4">
    <source>
        <dbReference type="RefSeq" id="XP_011499020.1"/>
    </source>
</evidence>
<dbReference type="Proteomes" id="UP000695007">
    <property type="component" value="Unplaced"/>
</dbReference>
<dbReference type="GO" id="GO:0000398">
    <property type="term" value="P:mRNA splicing, via spliceosome"/>
    <property type="evidence" value="ECO:0007669"/>
    <property type="project" value="TreeGrafter"/>
</dbReference>